<evidence type="ECO:0000313" key="1">
    <source>
        <dbReference type="EMBL" id="CAC5339720.1"/>
    </source>
</evidence>
<protein>
    <submittedName>
        <fullName evidence="1">Uncharacterized protein</fullName>
    </submittedName>
</protein>
<dbReference type="Proteomes" id="UP000196521">
    <property type="component" value="Unassembled WGS sequence"/>
</dbReference>
<keyword evidence="2" id="KW-1185">Reference proteome</keyword>
<organism evidence="1 2">
    <name type="scientific">Planktothrix rubescens CCAP 1459/22</name>
    <dbReference type="NCBI Taxonomy" id="329571"/>
    <lineage>
        <taxon>Bacteria</taxon>
        <taxon>Bacillati</taxon>
        <taxon>Cyanobacteriota</taxon>
        <taxon>Cyanophyceae</taxon>
        <taxon>Oscillatoriophycideae</taxon>
        <taxon>Oscillatoriales</taxon>
        <taxon>Microcoleaceae</taxon>
        <taxon>Planktothrix</taxon>
    </lineage>
</organism>
<gene>
    <name evidence="1" type="ORF">PLAN_MP20034</name>
</gene>
<dbReference type="AlphaFoldDB" id="A0A6J7ZEH0"/>
<accession>A0A6J7ZEH0</accession>
<name>A0A6J7ZEH0_PLARU</name>
<dbReference type="EMBL" id="CZCZ02000001">
    <property type="protein sequence ID" value="CAC5339720.1"/>
    <property type="molecule type" value="Genomic_DNA"/>
</dbReference>
<reference evidence="1" key="1">
    <citation type="submission" date="2020-05" db="EMBL/GenBank/DDBJ databases">
        <authorList>
            <consortium name="Genoscope - CEA"/>
            <person name="William W."/>
        </authorList>
    </citation>
    <scope>NUCLEOTIDE SEQUENCE [LARGE SCALE GENOMIC DNA]</scope>
    <source>
        <strain evidence="1">PCC 7821</strain>
    </source>
</reference>
<proteinExistence type="predicted"/>
<comment type="caution">
    <text evidence="1">The sequence shown here is derived from an EMBL/GenBank/DDBJ whole genome shotgun (WGS) entry which is preliminary data.</text>
</comment>
<sequence>MITTLSRSISPRFDVAPTEAQMRLAIAQVLSMPFAYRRK</sequence>
<evidence type="ECO:0000313" key="2">
    <source>
        <dbReference type="Proteomes" id="UP000196521"/>
    </source>
</evidence>